<feature type="compositionally biased region" description="Basic and acidic residues" evidence="5">
    <location>
        <begin position="688"/>
        <end position="702"/>
    </location>
</feature>
<evidence type="ECO:0000256" key="1">
    <source>
        <dbReference type="ARBA" id="ARBA00022679"/>
    </source>
</evidence>
<dbReference type="GO" id="GO:0005524">
    <property type="term" value="F:ATP binding"/>
    <property type="evidence" value="ECO:0007669"/>
    <property type="project" value="UniProtKB-KW"/>
</dbReference>
<proteinExistence type="predicted"/>
<dbReference type="VEuPathDB" id="TriTrypDB:LMJFC_070007400"/>
<dbReference type="PROSITE" id="PS50011">
    <property type="entry name" value="PROTEIN_KINASE_DOM"/>
    <property type="match status" value="1"/>
</dbReference>
<reference evidence="7 8" key="1">
    <citation type="journal article" date="2005" name="Science">
        <title>The genome of the kinetoplastid parasite, Leishmania major.</title>
        <authorList>
            <person name="Ivens A.C."/>
            <person name="Peacock C.S."/>
            <person name="Worthey E.A."/>
            <person name="Murphy L."/>
            <person name="Aggarwal G."/>
            <person name="Berriman M."/>
            <person name="Sisk E."/>
            <person name="Rajandream M.A."/>
            <person name="Adlem E."/>
            <person name="Aert R."/>
            <person name="Anupama A."/>
            <person name="Apostolou Z."/>
            <person name="Attipoe P."/>
            <person name="Bason N."/>
            <person name="Bauser C."/>
            <person name="Beck A."/>
            <person name="Beverley S.M."/>
            <person name="Bianchettin G."/>
            <person name="Borzym K."/>
            <person name="Bothe G."/>
            <person name="Bruschi C.V."/>
            <person name="Collins M."/>
            <person name="Cadag E."/>
            <person name="Ciarloni L."/>
            <person name="Clayton C."/>
            <person name="Coulson R.M."/>
            <person name="Cronin A."/>
            <person name="Cruz A.K."/>
            <person name="Davies R.M."/>
            <person name="De Gaudenzi J."/>
            <person name="Dobson D.E."/>
            <person name="Duesterhoeft A."/>
            <person name="Fazelina G."/>
            <person name="Fosker N."/>
            <person name="Frasch A.C."/>
            <person name="Fraser A."/>
            <person name="Fuchs M."/>
            <person name="Gabel C."/>
            <person name="Goble A."/>
            <person name="Goffeau A."/>
            <person name="Harris D."/>
            <person name="Hertz-Fowler C."/>
            <person name="Hilbert H."/>
            <person name="Horn D."/>
            <person name="Huang Y."/>
            <person name="Klages S."/>
            <person name="Knights A."/>
            <person name="Kube M."/>
            <person name="Larke N."/>
            <person name="Litvin L."/>
            <person name="Lord A."/>
            <person name="Louie T."/>
            <person name="Marra M."/>
            <person name="Masuy D."/>
            <person name="Matthews K."/>
            <person name="Michaeli S."/>
            <person name="Mottram J.C."/>
            <person name="Muller-Auer S."/>
            <person name="Munden H."/>
            <person name="Nelson S."/>
            <person name="Norbertczak H."/>
            <person name="Oliver K."/>
            <person name="O'neil S."/>
            <person name="Pentony M."/>
            <person name="Pohl T.M."/>
            <person name="Price C."/>
            <person name="Purnelle B."/>
            <person name="Quail M.A."/>
            <person name="Rabbinowitsch E."/>
            <person name="Reinhardt R."/>
            <person name="Rieger M."/>
            <person name="Rinta J."/>
            <person name="Robben J."/>
            <person name="Robertson L."/>
            <person name="Ruiz J.C."/>
            <person name="Rutter S."/>
            <person name="Saunders D."/>
            <person name="Schafer M."/>
            <person name="Schein J."/>
            <person name="Schwartz D.C."/>
            <person name="Seeger K."/>
            <person name="Seyler A."/>
            <person name="Sharp S."/>
            <person name="Shin H."/>
            <person name="Sivam D."/>
            <person name="Squares R."/>
            <person name="Squares S."/>
            <person name="Tosato V."/>
            <person name="Vogt C."/>
            <person name="Volckaert G."/>
            <person name="Wambutt R."/>
            <person name="Warren T."/>
            <person name="Wedler H."/>
            <person name="Woodward J."/>
            <person name="Zhou S."/>
            <person name="Zimmermann W."/>
            <person name="Smith D.F."/>
            <person name="Blackwell J.M."/>
            <person name="Stuart K.D."/>
            <person name="Barrell B."/>
            <person name="Myler P.J."/>
        </authorList>
    </citation>
    <scope>NUCLEOTIDE SEQUENCE [LARGE SCALE GENOMIC DNA]</scope>
    <source>
        <strain evidence="8">MHOM/IL/81/Friedlin</strain>
    </source>
</reference>
<keyword evidence="1 7" id="KW-0808">Transferase</keyword>
<dbReference type="InterPro" id="IPR011009">
    <property type="entry name" value="Kinase-like_dom_sf"/>
</dbReference>
<dbReference type="PANTHER" id="PTHR43671:SF102">
    <property type="entry name" value="KINASE, PUTATIVE-RELATED"/>
    <property type="match status" value="1"/>
</dbReference>
<feature type="domain" description="Protein kinase" evidence="6">
    <location>
        <begin position="28"/>
        <end position="419"/>
    </location>
</feature>
<dbReference type="SMART" id="SM00220">
    <property type="entry name" value="S_TKc"/>
    <property type="match status" value="1"/>
</dbReference>
<dbReference type="GeneID" id="5649173"/>
<dbReference type="OMA" id="YDGGDMD"/>
<feature type="region of interest" description="Disordered" evidence="5">
    <location>
        <begin position="1"/>
        <end position="21"/>
    </location>
</feature>
<protein>
    <recommendedName>
        <fullName evidence="6">Protein kinase domain-containing protein</fullName>
    </recommendedName>
</protein>
<dbReference type="InterPro" id="IPR000719">
    <property type="entry name" value="Prot_kinase_dom"/>
</dbReference>
<dbReference type="FunFam" id="1.10.510.10:FF:001566">
    <property type="entry name" value="Protein_kinase_-_putative"/>
    <property type="match status" value="1"/>
</dbReference>
<dbReference type="Gene3D" id="3.30.200.20">
    <property type="entry name" value="Phosphorylase Kinase, domain 1"/>
    <property type="match status" value="1"/>
</dbReference>
<keyword evidence="4" id="KW-0067">ATP-binding</keyword>
<dbReference type="Pfam" id="PF00069">
    <property type="entry name" value="Pkinase"/>
    <property type="match status" value="2"/>
</dbReference>
<reference key="2">
    <citation type="submission" date="2005-06" db="EMBL/GenBank/DDBJ databases">
        <authorList>
            <person name="Peacock C.S"/>
            <person name="Murphy L."/>
            <person name="Ivens A.C"/>
            <person name="Berriman M."/>
            <person name="Blackwell J."/>
            <person name="Smith D."/>
            <person name="Collins M."/>
            <person name="Fosker N."/>
            <person name="Harris D."/>
            <person name="Oliver K."/>
            <person name="O'Neil S."/>
            <person name="Saunders D."/>
            <person name="Seeger K."/>
            <person name="Warren T."/>
            <person name="Rajandream M."/>
            <person name="and Barrell B.G."/>
        </authorList>
    </citation>
    <scope>NUCLEOTIDE SEQUENCE</scope>
    <source>
        <strain>Friedlin</strain>
    </source>
</reference>
<dbReference type="GO" id="GO:0004674">
    <property type="term" value="F:protein serine/threonine kinase activity"/>
    <property type="evidence" value="ECO:0000318"/>
    <property type="project" value="GO_Central"/>
</dbReference>
<dbReference type="HOGENOM" id="CLU_288776_0_0_1"/>
<dbReference type="SUPFAM" id="SSF56112">
    <property type="entry name" value="Protein kinase-like (PK-like)"/>
    <property type="match status" value="1"/>
</dbReference>
<evidence type="ECO:0000259" key="6">
    <source>
        <dbReference type="PROSITE" id="PS50011"/>
    </source>
</evidence>
<dbReference type="InterPro" id="IPR008271">
    <property type="entry name" value="Ser/Thr_kinase_AS"/>
</dbReference>
<dbReference type="RefSeq" id="XP_001680921.1">
    <property type="nucleotide sequence ID" value="XM_001680869.1"/>
</dbReference>
<reference evidence="7 8" key="3">
    <citation type="journal article" date="2011" name="Genome Res.">
        <title>Chromosome and gene copy number variation allow major structural change between species and strains of Leishmania.</title>
        <authorList>
            <person name="Rogers M.B."/>
            <person name="Hilley J.D."/>
            <person name="Dickens N.J."/>
            <person name="Wilkes J."/>
            <person name="Bates P.A."/>
            <person name="Depledge D.P."/>
            <person name="Harris D."/>
            <person name="Her Y."/>
            <person name="Herzyk P."/>
            <person name="Imamura H."/>
            <person name="Otto T.D."/>
            <person name="Sanders M."/>
            <person name="Seeger K."/>
            <person name="Dujardin J.C."/>
            <person name="Berriman M."/>
            <person name="Smith D.F."/>
            <person name="Hertz-Fowler C."/>
            <person name="Mottram J.C."/>
        </authorList>
    </citation>
    <scope>NUCLEOTIDE SEQUENCE [LARGE SCALE GENOMIC DNA]</scope>
    <source>
        <strain evidence="8">MHOM/IL/81/Friedlin</strain>
    </source>
</reference>
<keyword evidence="8" id="KW-1185">Reference proteome</keyword>
<feature type="compositionally biased region" description="Polar residues" evidence="5">
    <location>
        <begin position="7"/>
        <end position="21"/>
    </location>
</feature>
<evidence type="ECO:0000256" key="2">
    <source>
        <dbReference type="ARBA" id="ARBA00022741"/>
    </source>
</evidence>
<dbReference type="Gene3D" id="1.10.510.10">
    <property type="entry name" value="Transferase(Phosphotransferase) domain 1"/>
    <property type="match status" value="2"/>
</dbReference>
<dbReference type="KEGG" id="lma:LMJF_07_0170"/>
<dbReference type="AlphaFoldDB" id="Q4QIS7"/>
<accession>Q4QIS7</accession>
<dbReference type="VEuPathDB" id="TriTrypDB:LMJLV39_070007500"/>
<evidence type="ECO:0000256" key="4">
    <source>
        <dbReference type="ARBA" id="ARBA00022840"/>
    </source>
</evidence>
<evidence type="ECO:0000313" key="7">
    <source>
        <dbReference type="EMBL" id="CAJ06976.1"/>
    </source>
</evidence>
<evidence type="ECO:0000256" key="3">
    <source>
        <dbReference type="ARBA" id="ARBA00022777"/>
    </source>
</evidence>
<dbReference type="InterPro" id="IPR050660">
    <property type="entry name" value="NEK_Ser/Thr_kinase"/>
</dbReference>
<gene>
    <name evidence="7" type="ORF">LMJF_07_0170</name>
</gene>
<name>Q4QIS7_LEIMA</name>
<sequence>MPAQPLAQCQRSKQPSPTGTETMVNSEYKIVEKMATGSFGVIFKVRRVTDHQVFVMKRIPLLGLTAPQRRDAAQEIILMRDLHHPCVVSQRDAFLYNEHDLCLVMDYYDGGDMDTHMAAQRDLDMYFELDQVMLWFVQLVLGAQYLHAHNVVHRDIKTHNVFVRSKDMSVVLGDFGISERLGVDLANHTWVAGATMSGPHGSDGSSLTSVPAMVTATAAGSPSPARVNRVDDAMRSLSISGGLRPSTPGGAGAGAPVLSPLLHQQMAWSSGQWGAESHICSPNSSPYQPLSHMRQTSASSNAASSCSLQRLLNGGVEAAMKGTPLYMAPEVLQGGAASPKSDVWSLGCVLYELLALRHPFESRDLAPLVMRVLRGQREPLPTHYPRPIADLISSMLCLDASQRPSCEEVLTVPCVRAYVDLWRSLRTPLDVPASPGESALTRQLQAWQANIAAWNARHPDDPRSKSVHYTELKRQLLSPACAPAEEREKVERRAVEAARTALAAQPSALACSISSVGISGASQGGGGVQDGTFFFGATGGCLAGAAGRRSSELPSITSAREGMLNMGPSDSMRPYMVYDAAPEIAATVAAEGVGPSCAESAASKALSGRPPRPSRRPSGSPPPHPVQGEDLAVTGHNIGKGGARVGSLPQAAAAARSEDSPMMSAAARKRRCQQARQREPAAPQQKGEASRHDDTAEPERKPLTGAVSPAINSAAEAPSATPPVLSSHFSLKPGLPTSPPLMHKRTATRCGSVDEDALFFQTYENVADMRFASLDEIAQSVVDLRQRVQQRMQHQRLLTDIEALHERHGSALLRSMPHVLNVLEAAAAVDDGAEGPSGRSGGGQFTMSPEQVYARMVRQIDEQRSGHEQHQRDPDNAEKVVGILHLRQLPVGRPIPPRIRQLRESAALAQVAASEEARRRSRLLPRESKDRSSSTTKRGVSVSAAVSIQFADPAAPLMASSTGGGRSSSLTTVMELRRWRPYLERRNRLSAALTRIFDATTLRAVYSYYRTCALLQRDAAVVRRLVPDRQQWSALPSIEELAVLDRRLEVMFEGRPSWDGRQGA</sequence>
<keyword evidence="2" id="KW-0547">Nucleotide-binding</keyword>
<evidence type="ECO:0000256" key="5">
    <source>
        <dbReference type="SAM" id="MobiDB-lite"/>
    </source>
</evidence>
<feature type="region of interest" description="Disordered" evidence="5">
    <location>
        <begin position="599"/>
        <end position="743"/>
    </location>
</feature>
<dbReference type="VEuPathDB" id="TriTrypDB:LMJSD75_070007700"/>
<feature type="region of interest" description="Disordered" evidence="5">
    <location>
        <begin position="910"/>
        <end position="940"/>
    </location>
</feature>
<dbReference type="EMBL" id="FR796403">
    <property type="protein sequence ID" value="CAJ06976.1"/>
    <property type="molecule type" value="Genomic_DNA"/>
</dbReference>
<dbReference type="Proteomes" id="UP000000542">
    <property type="component" value="Chromosome 7"/>
</dbReference>
<dbReference type="VEuPathDB" id="TriTrypDB:LmjF.07.0170"/>
<dbReference type="PROSITE" id="PS00108">
    <property type="entry name" value="PROTEIN_KINASE_ST"/>
    <property type="match status" value="1"/>
</dbReference>
<dbReference type="eggNOG" id="KOG0589">
    <property type="taxonomic scope" value="Eukaryota"/>
</dbReference>
<keyword evidence="3" id="KW-0418">Kinase</keyword>
<evidence type="ECO:0000313" key="8">
    <source>
        <dbReference type="Proteomes" id="UP000000542"/>
    </source>
</evidence>
<organism evidence="7 8">
    <name type="scientific">Leishmania major</name>
    <dbReference type="NCBI Taxonomy" id="5664"/>
    <lineage>
        <taxon>Eukaryota</taxon>
        <taxon>Discoba</taxon>
        <taxon>Euglenozoa</taxon>
        <taxon>Kinetoplastea</taxon>
        <taxon>Metakinetoplastina</taxon>
        <taxon>Trypanosomatida</taxon>
        <taxon>Trypanosomatidae</taxon>
        <taxon>Leishmaniinae</taxon>
        <taxon>Leishmania</taxon>
    </lineage>
</organism>
<dbReference type="InParanoid" id="Q4QIS7"/>
<dbReference type="PANTHER" id="PTHR43671">
    <property type="entry name" value="SERINE/THREONINE-PROTEIN KINASE NEK"/>
    <property type="match status" value="1"/>
</dbReference>